<name>E9HLW6_DAPPU</name>
<proteinExistence type="predicted"/>
<dbReference type="HOGENOM" id="CLU_2869823_0_0_1"/>
<dbReference type="Proteomes" id="UP000000305">
    <property type="component" value="Unassembled WGS sequence"/>
</dbReference>
<dbReference type="InParanoid" id="E9HLW6"/>
<dbReference type="OrthoDB" id="6398313at2759"/>
<keyword evidence="2" id="KW-1185">Reference proteome</keyword>
<organism evidence="1 2">
    <name type="scientific">Daphnia pulex</name>
    <name type="common">Water flea</name>
    <dbReference type="NCBI Taxonomy" id="6669"/>
    <lineage>
        <taxon>Eukaryota</taxon>
        <taxon>Metazoa</taxon>
        <taxon>Ecdysozoa</taxon>
        <taxon>Arthropoda</taxon>
        <taxon>Crustacea</taxon>
        <taxon>Branchiopoda</taxon>
        <taxon>Diplostraca</taxon>
        <taxon>Cladocera</taxon>
        <taxon>Anomopoda</taxon>
        <taxon>Daphniidae</taxon>
        <taxon>Daphnia</taxon>
    </lineage>
</organism>
<dbReference type="KEGG" id="dpx:DAPPUDRAFT_261900"/>
<reference evidence="1 2" key="1">
    <citation type="journal article" date="2011" name="Science">
        <title>The ecoresponsive genome of Daphnia pulex.</title>
        <authorList>
            <person name="Colbourne J.K."/>
            <person name="Pfrender M.E."/>
            <person name="Gilbert D."/>
            <person name="Thomas W.K."/>
            <person name="Tucker A."/>
            <person name="Oakley T.H."/>
            <person name="Tokishita S."/>
            <person name="Aerts A."/>
            <person name="Arnold G.J."/>
            <person name="Basu M.K."/>
            <person name="Bauer D.J."/>
            <person name="Caceres C.E."/>
            <person name="Carmel L."/>
            <person name="Casola C."/>
            <person name="Choi J.H."/>
            <person name="Detter J.C."/>
            <person name="Dong Q."/>
            <person name="Dusheyko S."/>
            <person name="Eads B.D."/>
            <person name="Frohlich T."/>
            <person name="Geiler-Samerotte K.A."/>
            <person name="Gerlach D."/>
            <person name="Hatcher P."/>
            <person name="Jogdeo S."/>
            <person name="Krijgsveld J."/>
            <person name="Kriventseva E.V."/>
            <person name="Kultz D."/>
            <person name="Laforsch C."/>
            <person name="Lindquist E."/>
            <person name="Lopez J."/>
            <person name="Manak J.R."/>
            <person name="Muller J."/>
            <person name="Pangilinan J."/>
            <person name="Patwardhan R.P."/>
            <person name="Pitluck S."/>
            <person name="Pritham E.J."/>
            <person name="Rechtsteiner A."/>
            <person name="Rho M."/>
            <person name="Rogozin I.B."/>
            <person name="Sakarya O."/>
            <person name="Salamov A."/>
            <person name="Schaack S."/>
            <person name="Shapiro H."/>
            <person name="Shiga Y."/>
            <person name="Skalitzky C."/>
            <person name="Smith Z."/>
            <person name="Souvorov A."/>
            <person name="Sung W."/>
            <person name="Tang Z."/>
            <person name="Tsuchiya D."/>
            <person name="Tu H."/>
            <person name="Vos H."/>
            <person name="Wang M."/>
            <person name="Wolf Y.I."/>
            <person name="Yamagata H."/>
            <person name="Yamada T."/>
            <person name="Ye Y."/>
            <person name="Shaw J.R."/>
            <person name="Andrews J."/>
            <person name="Crease T.J."/>
            <person name="Tang H."/>
            <person name="Lucas S.M."/>
            <person name="Robertson H.M."/>
            <person name="Bork P."/>
            <person name="Koonin E.V."/>
            <person name="Zdobnov E.M."/>
            <person name="Grigoriev I.V."/>
            <person name="Lynch M."/>
            <person name="Boore J.L."/>
        </authorList>
    </citation>
    <scope>NUCLEOTIDE SEQUENCE [LARGE SCALE GENOMIC DNA]</scope>
</reference>
<accession>E9HLW6</accession>
<evidence type="ECO:0000313" key="2">
    <source>
        <dbReference type="Proteomes" id="UP000000305"/>
    </source>
</evidence>
<evidence type="ECO:0000313" key="1">
    <source>
        <dbReference type="EMBL" id="EFX67268.1"/>
    </source>
</evidence>
<protein>
    <submittedName>
        <fullName evidence="1">Uncharacterized protein</fullName>
    </submittedName>
</protein>
<dbReference type="EMBL" id="GL732682">
    <property type="protein sequence ID" value="EFX67268.1"/>
    <property type="molecule type" value="Genomic_DNA"/>
</dbReference>
<sequence>MTRFYGTPSIFFTFVPDDTNGCLNLRMALPLKDNLSFPAVDGGFCEAIRNNGEHFQNLSVNQAG</sequence>
<dbReference type="AlphaFoldDB" id="E9HLW6"/>
<gene>
    <name evidence="1" type="ORF">DAPPUDRAFT_261900</name>
</gene>